<dbReference type="Proteomes" id="UP001056120">
    <property type="component" value="Linkage Group LG01"/>
</dbReference>
<reference evidence="1 2" key="2">
    <citation type="journal article" date="2022" name="Mol. Ecol. Resour.">
        <title>The genomes of chicory, endive, great burdock and yacon provide insights into Asteraceae paleo-polyploidization history and plant inulin production.</title>
        <authorList>
            <person name="Fan W."/>
            <person name="Wang S."/>
            <person name="Wang H."/>
            <person name="Wang A."/>
            <person name="Jiang F."/>
            <person name="Liu H."/>
            <person name="Zhao H."/>
            <person name="Xu D."/>
            <person name="Zhang Y."/>
        </authorList>
    </citation>
    <scope>NUCLEOTIDE SEQUENCE [LARGE SCALE GENOMIC DNA]</scope>
    <source>
        <strain evidence="2">cv. Yunnan</strain>
        <tissue evidence="1">Leaves</tissue>
    </source>
</reference>
<protein>
    <submittedName>
        <fullName evidence="1">Uncharacterized protein</fullName>
    </submittedName>
</protein>
<comment type="caution">
    <text evidence="1">The sequence shown here is derived from an EMBL/GenBank/DDBJ whole genome shotgun (WGS) entry which is preliminary data.</text>
</comment>
<evidence type="ECO:0000313" key="1">
    <source>
        <dbReference type="EMBL" id="KAI3828844.1"/>
    </source>
</evidence>
<sequence length="101" mass="11458">MRCGIRAEPSMARQPLMEAPGAVERKYRSECGGIKVGKGVPMASNLIKDFKDNILLKKPNFYFHFLDFLSSNRFSISHTNFSIPLRNPTEKKTQLSLHTSD</sequence>
<accession>A0ACB9K9C7</accession>
<name>A0ACB9K9C7_9ASTR</name>
<keyword evidence="2" id="KW-1185">Reference proteome</keyword>
<evidence type="ECO:0000313" key="2">
    <source>
        <dbReference type="Proteomes" id="UP001056120"/>
    </source>
</evidence>
<gene>
    <name evidence="1" type="ORF">L1987_02954</name>
</gene>
<reference evidence="2" key="1">
    <citation type="journal article" date="2022" name="Mol. Ecol. Resour.">
        <title>The genomes of chicory, endive, great burdock and yacon provide insights into Asteraceae palaeo-polyploidization history and plant inulin production.</title>
        <authorList>
            <person name="Fan W."/>
            <person name="Wang S."/>
            <person name="Wang H."/>
            <person name="Wang A."/>
            <person name="Jiang F."/>
            <person name="Liu H."/>
            <person name="Zhao H."/>
            <person name="Xu D."/>
            <person name="Zhang Y."/>
        </authorList>
    </citation>
    <scope>NUCLEOTIDE SEQUENCE [LARGE SCALE GENOMIC DNA]</scope>
    <source>
        <strain evidence="2">cv. Yunnan</strain>
    </source>
</reference>
<proteinExistence type="predicted"/>
<organism evidence="1 2">
    <name type="scientific">Smallanthus sonchifolius</name>
    <dbReference type="NCBI Taxonomy" id="185202"/>
    <lineage>
        <taxon>Eukaryota</taxon>
        <taxon>Viridiplantae</taxon>
        <taxon>Streptophyta</taxon>
        <taxon>Embryophyta</taxon>
        <taxon>Tracheophyta</taxon>
        <taxon>Spermatophyta</taxon>
        <taxon>Magnoliopsida</taxon>
        <taxon>eudicotyledons</taxon>
        <taxon>Gunneridae</taxon>
        <taxon>Pentapetalae</taxon>
        <taxon>asterids</taxon>
        <taxon>campanulids</taxon>
        <taxon>Asterales</taxon>
        <taxon>Asteraceae</taxon>
        <taxon>Asteroideae</taxon>
        <taxon>Heliantheae alliance</taxon>
        <taxon>Millerieae</taxon>
        <taxon>Smallanthus</taxon>
    </lineage>
</organism>
<dbReference type="EMBL" id="CM042018">
    <property type="protein sequence ID" value="KAI3828844.1"/>
    <property type="molecule type" value="Genomic_DNA"/>
</dbReference>